<organism evidence="3 4">
    <name type="scientific">Sphingobium phenoxybenzoativorans</name>
    <dbReference type="NCBI Taxonomy" id="1592790"/>
    <lineage>
        <taxon>Bacteria</taxon>
        <taxon>Pseudomonadati</taxon>
        <taxon>Pseudomonadota</taxon>
        <taxon>Alphaproteobacteria</taxon>
        <taxon>Sphingomonadales</taxon>
        <taxon>Sphingomonadaceae</taxon>
        <taxon>Sphingobium</taxon>
    </lineage>
</organism>
<keyword evidence="3" id="KW-0378">Hydrolase</keyword>
<dbReference type="InterPro" id="IPR007560">
    <property type="entry name" value="Restrct_endonuc_IV_Mrr"/>
</dbReference>
<dbReference type="InterPro" id="IPR052906">
    <property type="entry name" value="Type_IV_Methyl-Rstrct_Enzyme"/>
</dbReference>
<evidence type="ECO:0000256" key="1">
    <source>
        <dbReference type="SAM" id="MobiDB-lite"/>
    </source>
</evidence>
<dbReference type="KEGG" id="spph:KFK14_07030"/>
<keyword evidence="3" id="KW-0255">Endonuclease</keyword>
<dbReference type="PANTHER" id="PTHR30015">
    <property type="entry name" value="MRR RESTRICTION SYSTEM PROTEIN"/>
    <property type="match status" value="1"/>
</dbReference>
<dbReference type="GO" id="GO:0003677">
    <property type="term" value="F:DNA binding"/>
    <property type="evidence" value="ECO:0007669"/>
    <property type="project" value="InterPro"/>
</dbReference>
<dbReference type="InterPro" id="IPR011335">
    <property type="entry name" value="Restrct_endonuc-II-like"/>
</dbReference>
<feature type="domain" description="Restriction endonuclease type IV Mrr" evidence="2">
    <location>
        <begin position="57"/>
        <end position="167"/>
    </location>
</feature>
<dbReference type="InterPro" id="IPR011856">
    <property type="entry name" value="tRNA_endonuc-like_dom_sf"/>
</dbReference>
<protein>
    <submittedName>
        <fullName evidence="3">Restriction endonuclease</fullName>
    </submittedName>
</protein>
<name>A0A975Q3Q1_9SPHN</name>
<evidence type="ECO:0000259" key="2">
    <source>
        <dbReference type="Pfam" id="PF04471"/>
    </source>
</evidence>
<accession>A0A975Q3Q1</accession>
<dbReference type="Proteomes" id="UP000681425">
    <property type="component" value="Chromosome"/>
</dbReference>
<keyword evidence="3" id="KW-0540">Nuclease</keyword>
<dbReference type="EMBL" id="CP073910">
    <property type="protein sequence ID" value="QUT08154.1"/>
    <property type="molecule type" value="Genomic_DNA"/>
</dbReference>
<reference evidence="3" key="1">
    <citation type="submission" date="2021-04" db="EMBL/GenBank/DDBJ databases">
        <title>Isolation of p-tert-butylphenol degrading bacteria Sphingobium phenoxybenzoativorans Tas13 from active sludge.</title>
        <authorList>
            <person name="Li Y."/>
        </authorList>
    </citation>
    <scope>NUCLEOTIDE SEQUENCE</scope>
    <source>
        <strain evidence="3">Tas13</strain>
    </source>
</reference>
<feature type="region of interest" description="Disordered" evidence="1">
    <location>
        <begin position="176"/>
        <end position="196"/>
    </location>
</feature>
<gene>
    <name evidence="3" type="ORF">KFK14_07030</name>
</gene>
<dbReference type="Pfam" id="PF04471">
    <property type="entry name" value="Mrr_cat"/>
    <property type="match status" value="1"/>
</dbReference>
<dbReference type="SUPFAM" id="SSF52980">
    <property type="entry name" value="Restriction endonuclease-like"/>
    <property type="match status" value="1"/>
</dbReference>
<dbReference type="GO" id="GO:0015666">
    <property type="term" value="F:restriction endodeoxyribonuclease activity"/>
    <property type="evidence" value="ECO:0007669"/>
    <property type="project" value="TreeGrafter"/>
</dbReference>
<dbReference type="GO" id="GO:0009307">
    <property type="term" value="P:DNA restriction-modification system"/>
    <property type="evidence" value="ECO:0007669"/>
    <property type="project" value="InterPro"/>
</dbReference>
<proteinExistence type="predicted"/>
<evidence type="ECO:0000313" key="4">
    <source>
        <dbReference type="Proteomes" id="UP000681425"/>
    </source>
</evidence>
<sequence length="196" mass="22530">MNLVLLLILGAAFLALVFRHYRIPIRHRWRRRQARTMCEQLRGRDRDQPAGIHYARLRAMDPLAFEELLLEAFERRGYRVIRNRRYTGDGGVDGEVIIDGEHWLIQAKRYRDAIKPEHVWNFAQLCATRRRRGLFIHTGRTGGMSRAVVDRATGIEIVSGQRLLALLTGAPFYPEPPPQRFPVGSGRSGHGDRAPQ</sequence>
<dbReference type="PANTHER" id="PTHR30015:SF7">
    <property type="entry name" value="TYPE IV METHYL-DIRECTED RESTRICTION ENZYME ECOKMRR"/>
    <property type="match status" value="1"/>
</dbReference>
<dbReference type="AlphaFoldDB" id="A0A975Q3Q1"/>
<dbReference type="Gene3D" id="3.40.1350.10">
    <property type="match status" value="1"/>
</dbReference>
<keyword evidence="4" id="KW-1185">Reference proteome</keyword>
<dbReference type="CDD" id="cd01037">
    <property type="entry name" value="PDDEXK_nuclease-like"/>
    <property type="match status" value="1"/>
</dbReference>
<evidence type="ECO:0000313" key="3">
    <source>
        <dbReference type="EMBL" id="QUT08154.1"/>
    </source>
</evidence>